<organism evidence="2 3">
    <name type="scientific">Botrytis tulipae</name>
    <dbReference type="NCBI Taxonomy" id="87230"/>
    <lineage>
        <taxon>Eukaryota</taxon>
        <taxon>Fungi</taxon>
        <taxon>Dikarya</taxon>
        <taxon>Ascomycota</taxon>
        <taxon>Pezizomycotina</taxon>
        <taxon>Leotiomycetes</taxon>
        <taxon>Helotiales</taxon>
        <taxon>Sclerotiniaceae</taxon>
        <taxon>Botrytis</taxon>
    </lineage>
</organism>
<evidence type="ECO:0000256" key="1">
    <source>
        <dbReference type="SAM" id="Coils"/>
    </source>
</evidence>
<sequence>MSDITSEDTIYSDILYELLSPYSRTPVPKTVPTGSIDITFAHAKIVRLDRVVRNLRLKNKSERAIKIGQLKVSIPEMQKSILEAREEIKIEEQGQEMVISERISYMNTMCQQHGRKSEEYKKAQTSVYHGQKRLEYYVKDLPNKIEEYKAFVSSCDKVLDKWTEIDNMSDIPSVDLSFEALMSDFGPQLEYKKHSKHTGRIMDLLQLVRNLRGVPDSSYRQNRASCQIEAQKLRDEIRSSEISLTSERESLEHEIRLAYKQDLRIKLGQEGGIPLNGRDHQISKNLLEGALQERFEKFGDIGMIRAWSLMTDREYLDRLIKYLEPGHHLCSQISNMFAVSRPIRHPLAKKVDELIRDFELLRPYKRDDSANYRQAKKNLDCMMERLHAQRNKDQKFLDKLELDLSKLARAKVRATANDDQESCHLIDSDHQKFSIWANQAAGRRENMRKDIEKISELVIEQ</sequence>
<dbReference type="OrthoDB" id="3548141at2759"/>
<dbReference type="Proteomes" id="UP000297777">
    <property type="component" value="Unassembled WGS sequence"/>
</dbReference>
<comment type="caution">
    <text evidence="2">The sequence shown here is derived from an EMBL/GenBank/DDBJ whole genome shotgun (WGS) entry which is preliminary data.</text>
</comment>
<dbReference type="EMBL" id="PQXH01000013">
    <property type="protein sequence ID" value="TGO18001.1"/>
    <property type="molecule type" value="Genomic_DNA"/>
</dbReference>
<feature type="coiled-coil region" evidence="1">
    <location>
        <begin position="372"/>
        <end position="417"/>
    </location>
</feature>
<name>A0A4Z1F911_9HELO</name>
<keyword evidence="3" id="KW-1185">Reference proteome</keyword>
<protein>
    <submittedName>
        <fullName evidence="2">Uncharacterized protein</fullName>
    </submittedName>
</protein>
<dbReference type="AlphaFoldDB" id="A0A4Z1F911"/>
<evidence type="ECO:0000313" key="3">
    <source>
        <dbReference type="Proteomes" id="UP000297777"/>
    </source>
</evidence>
<keyword evidence="1" id="KW-0175">Coiled coil</keyword>
<accession>A0A4Z1F911</accession>
<gene>
    <name evidence="2" type="ORF">BTUL_0013g00770</name>
</gene>
<proteinExistence type="predicted"/>
<evidence type="ECO:0000313" key="2">
    <source>
        <dbReference type="EMBL" id="TGO18001.1"/>
    </source>
</evidence>
<reference evidence="2 3" key="1">
    <citation type="submission" date="2017-12" db="EMBL/GenBank/DDBJ databases">
        <title>Comparative genomics of Botrytis spp.</title>
        <authorList>
            <person name="Valero-Jimenez C.A."/>
            <person name="Tapia P."/>
            <person name="Veloso J."/>
            <person name="Silva-Moreno E."/>
            <person name="Staats M."/>
            <person name="Valdes J.H."/>
            <person name="Van Kan J.A.L."/>
        </authorList>
    </citation>
    <scope>NUCLEOTIDE SEQUENCE [LARGE SCALE GENOMIC DNA]</scope>
    <source>
        <strain evidence="2 3">Bt9001</strain>
    </source>
</reference>